<accession>A0ABT9D3Z6</accession>
<comment type="caution">
    <text evidence="5">The sequence shown here is derived from an EMBL/GenBank/DDBJ whole genome shotgun (WGS) entry which is preliminary data.</text>
</comment>
<name>A0ABT9D3Z6_9MOLU</name>
<dbReference type="InterPro" id="IPR002421">
    <property type="entry name" value="5-3_exonuclease"/>
</dbReference>
<evidence type="ECO:0000256" key="2">
    <source>
        <dbReference type="ARBA" id="ARBA00049957"/>
    </source>
</evidence>
<comment type="function">
    <text evidence="2">5'-3' exonuclease acting preferentially on double-stranded DNA.</text>
</comment>
<dbReference type="Gene3D" id="1.10.150.20">
    <property type="entry name" value="5' to 3' exonuclease, C-terminal subdomain"/>
    <property type="match status" value="1"/>
</dbReference>
<evidence type="ECO:0000259" key="4">
    <source>
        <dbReference type="SMART" id="SM00475"/>
    </source>
</evidence>
<evidence type="ECO:0000256" key="3">
    <source>
        <dbReference type="ARBA" id="ARBA00050026"/>
    </source>
</evidence>
<sequence length="149" mass="17172">MIQLIVLPRTRLTTLIGRKKLVIYGLSINYGKPDAGKLARPVWMGAICNRDKKDHSKIETQIIYPYQLKPEQIVDFKSMIGDNSDNIVGIPGIGPKTALKLLHKFHNLDNLLINLKQIPDNLRNKIEPFRDRININRLWAPKRPKFRAI</sequence>
<dbReference type="InterPro" id="IPR036279">
    <property type="entry name" value="5-3_exonuclease_C_sf"/>
</dbReference>
<dbReference type="SMART" id="SM00475">
    <property type="entry name" value="53EXOc"/>
    <property type="match status" value="1"/>
</dbReference>
<organism evidence="5 6">
    <name type="scientific">Candidatus Phytoplasma bonamiae</name>
    <dbReference type="NCBI Taxonomy" id="2982626"/>
    <lineage>
        <taxon>Bacteria</taxon>
        <taxon>Bacillati</taxon>
        <taxon>Mycoplasmatota</taxon>
        <taxon>Mollicutes</taxon>
        <taxon>Acholeplasmatales</taxon>
        <taxon>Acholeplasmataceae</taxon>
        <taxon>Candidatus Phytoplasma</taxon>
        <taxon>16SrII (Peanut WB group)</taxon>
    </lineage>
</organism>
<evidence type="ECO:0000256" key="1">
    <source>
        <dbReference type="ARBA" id="ARBA00023125"/>
    </source>
</evidence>
<dbReference type="EMBL" id="JAOSIQ010000010">
    <property type="protein sequence ID" value="MDO8064130.1"/>
    <property type="molecule type" value="Genomic_DNA"/>
</dbReference>
<keyword evidence="1" id="KW-0238">DNA-binding</keyword>
<reference evidence="5 6" key="1">
    <citation type="journal article" date="2023" name="Int. J. Syst. Evol. Microbiol.">
        <title>The observation of taxonomic boundaries for the 16SrII and 16SrXXV phytoplasmas using genome-based delimitation.</title>
        <authorList>
            <person name="Rodrigues Jardim B."/>
            <person name="Tran-Nguyen L.T.T."/>
            <person name="Gambley C."/>
            <person name="Al-Sadi A.M."/>
            <person name="Al-Subhi A.M."/>
            <person name="Foissac X."/>
            <person name="Salar P."/>
            <person name="Cai H."/>
            <person name="Yang J.Y."/>
            <person name="Davis R."/>
            <person name="Jones L."/>
            <person name="Rodoni B."/>
            <person name="Constable F.E."/>
        </authorList>
    </citation>
    <scope>NUCLEOTIDE SEQUENCE [LARGE SCALE GENOMIC DNA]</scope>
    <source>
        <strain evidence="5">BAWM-225</strain>
    </source>
</reference>
<dbReference type="CDD" id="cd09898">
    <property type="entry name" value="H3TH_53EXO"/>
    <property type="match status" value="1"/>
</dbReference>
<gene>
    <name evidence="5" type="ORF">OC701_01440</name>
</gene>
<dbReference type="Proteomes" id="UP001170683">
    <property type="component" value="Unassembled WGS sequence"/>
</dbReference>
<proteinExistence type="predicted"/>
<dbReference type="SMART" id="SM00279">
    <property type="entry name" value="HhH2"/>
    <property type="match status" value="1"/>
</dbReference>
<dbReference type="InterPro" id="IPR038969">
    <property type="entry name" value="FEN"/>
</dbReference>
<evidence type="ECO:0000313" key="5">
    <source>
        <dbReference type="EMBL" id="MDO8064130.1"/>
    </source>
</evidence>
<dbReference type="PANTHER" id="PTHR42646:SF2">
    <property type="entry name" value="5'-3' EXONUCLEASE FAMILY PROTEIN"/>
    <property type="match status" value="1"/>
</dbReference>
<dbReference type="PANTHER" id="PTHR42646">
    <property type="entry name" value="FLAP ENDONUCLEASE XNI"/>
    <property type="match status" value="1"/>
</dbReference>
<protein>
    <recommendedName>
        <fullName evidence="3">5'-3' exonuclease</fullName>
    </recommendedName>
</protein>
<keyword evidence="6" id="KW-1185">Reference proteome</keyword>
<dbReference type="InterPro" id="IPR020045">
    <property type="entry name" value="DNA_polI_H3TH"/>
</dbReference>
<dbReference type="SUPFAM" id="SSF47807">
    <property type="entry name" value="5' to 3' exonuclease, C-terminal subdomain"/>
    <property type="match status" value="1"/>
</dbReference>
<dbReference type="RefSeq" id="WP_304514330.1">
    <property type="nucleotide sequence ID" value="NZ_JAOSIQ010000010.1"/>
</dbReference>
<feature type="domain" description="5'-3' exonuclease" evidence="4">
    <location>
        <begin position="19"/>
        <end position="149"/>
    </location>
</feature>
<dbReference type="InterPro" id="IPR008918">
    <property type="entry name" value="HhH2"/>
</dbReference>
<dbReference type="Pfam" id="PF01367">
    <property type="entry name" value="5_3_exonuc"/>
    <property type="match status" value="1"/>
</dbReference>
<evidence type="ECO:0000313" key="6">
    <source>
        <dbReference type="Proteomes" id="UP001170683"/>
    </source>
</evidence>